<feature type="non-terminal residue" evidence="3">
    <location>
        <position position="624"/>
    </location>
</feature>
<evidence type="ECO:0000313" key="4">
    <source>
        <dbReference type="Proteomes" id="UP001279681"/>
    </source>
</evidence>
<dbReference type="InterPro" id="IPR054215">
    <property type="entry name" value="DUF6923"/>
</dbReference>
<evidence type="ECO:0000259" key="2">
    <source>
        <dbReference type="Pfam" id="PF21959"/>
    </source>
</evidence>
<dbReference type="RefSeq" id="WP_320314763.1">
    <property type="nucleotide sequence ID" value="NZ_JAVIKH010000040.1"/>
</dbReference>
<accession>A0ABU4WD16</accession>
<gene>
    <name evidence="3" type="ORF">RFV38_13140</name>
</gene>
<keyword evidence="4" id="KW-1185">Reference proteome</keyword>
<evidence type="ECO:0000313" key="3">
    <source>
        <dbReference type="EMBL" id="MDX8337425.1"/>
    </source>
</evidence>
<sequence>MKLKYKSCIKSFILFILFNILSVFTFAIPEGMKPNGFEEPIPPVIKKTRATITPFDANEGDGFIIQDMGSGKIRVNKRNLVSGVNSINPIELTVGGNANNAFGYNPKDNYIYGIQRVSRTGNDLYNLVKIGKDGNTVGFTIGAISGINSNESIYIGDFDRDGNLYVTGDSTMYRIVISSNGTAIASPIGTRETNRFADWGYTEIDNEERFYYILNNGTLKYYKKNGGMLSGPFEVKRGLPTNGGTVVAIFMAGTNMFYNPSGTNIIYKLDLTSSNPTSSEFTRLKNATSSGDGARNYLQLIPDLAVAKGITNGVLGTNEERIFSQGEEIRYKLVIKNSGDYPLAADNSSQYIISDKVDLSKVESLATDVVATKFPTLTGESGTIVNTVPQSLVYNSLGEFELTSISNQLPRLEIGERLEIEYTLKIKIYDFSGDTDRINNTVTGAIPNKQVTSDSQASVVILKPLVTALKTSSEKGTAQPGDVITYTIELTNSSKVDAKNYGVYDNLLESFIESSDVIVAPSATGGTLTGNLFEKDTSGNPKGIIDKIGANGGKVTITYQVKVPLVIPSGITEIPNKVLNSEVKVPVDTPRVTALKTSSEKGTAQPGDVITYTIELTNSSKVDA</sequence>
<feature type="transmembrane region" description="Helical" evidence="1">
    <location>
        <begin position="12"/>
        <end position="29"/>
    </location>
</feature>
<keyword evidence="1" id="KW-0812">Transmembrane</keyword>
<dbReference type="InterPro" id="IPR047589">
    <property type="entry name" value="DUF11_rpt"/>
</dbReference>
<comment type="caution">
    <text evidence="3">The sequence shown here is derived from an EMBL/GenBank/DDBJ whole genome shotgun (WGS) entry which is preliminary data.</text>
</comment>
<reference evidence="4" key="1">
    <citation type="submission" date="2023-07" db="EMBL/GenBank/DDBJ databases">
        <authorList>
            <person name="Colorado M.A."/>
            <person name="Villamil L.M."/>
            <person name="Melo J.F."/>
            <person name="Rodriguez J.A."/>
            <person name="Ruiz R.Y."/>
        </authorList>
    </citation>
    <scope>NUCLEOTIDE SEQUENCE [LARGE SCALE GENOMIC DNA]</scope>
    <source>
        <strain evidence="4">C33</strain>
    </source>
</reference>
<dbReference type="NCBIfam" id="TIGR01451">
    <property type="entry name" value="B_ant_repeat"/>
    <property type="match status" value="1"/>
</dbReference>
<feature type="domain" description="DUF6923" evidence="2">
    <location>
        <begin position="98"/>
        <end position="294"/>
    </location>
</feature>
<dbReference type="SUPFAM" id="SSF63829">
    <property type="entry name" value="Calcium-dependent phosphotriesterase"/>
    <property type="match status" value="1"/>
</dbReference>
<dbReference type="Proteomes" id="UP001279681">
    <property type="component" value="Unassembled WGS sequence"/>
</dbReference>
<dbReference type="EMBL" id="JAVIKH010000040">
    <property type="protein sequence ID" value="MDX8337425.1"/>
    <property type="molecule type" value="Genomic_DNA"/>
</dbReference>
<protein>
    <recommendedName>
        <fullName evidence="2">DUF6923 domain-containing protein</fullName>
    </recommendedName>
</protein>
<keyword evidence="1" id="KW-0472">Membrane</keyword>
<organism evidence="3 4">
    <name type="scientific">Candidatus Cetobacterium colombiensis</name>
    <dbReference type="NCBI Taxonomy" id="3073100"/>
    <lineage>
        <taxon>Bacteria</taxon>
        <taxon>Fusobacteriati</taxon>
        <taxon>Fusobacteriota</taxon>
        <taxon>Fusobacteriia</taxon>
        <taxon>Fusobacteriales</taxon>
        <taxon>Fusobacteriaceae</taxon>
        <taxon>Cetobacterium</taxon>
    </lineage>
</organism>
<proteinExistence type="predicted"/>
<keyword evidence="1" id="KW-1133">Transmembrane helix</keyword>
<name>A0ABU4WD16_9FUSO</name>
<evidence type="ECO:0000256" key="1">
    <source>
        <dbReference type="SAM" id="Phobius"/>
    </source>
</evidence>
<dbReference type="Pfam" id="PF21959">
    <property type="entry name" value="DUF6923"/>
    <property type="match status" value="1"/>
</dbReference>